<dbReference type="Gramene" id="rna-AYBTSS11_LOCUS22798">
    <property type="protein sequence ID" value="CAJ1970808.1"/>
    <property type="gene ID" value="gene-AYBTSS11_LOCUS22798"/>
</dbReference>
<dbReference type="PANTHER" id="PTHR10887">
    <property type="entry name" value="DNA2/NAM7 HELICASE FAMILY"/>
    <property type="match status" value="1"/>
</dbReference>
<feature type="domain" description="DNA2/NAM7 helicase helicase" evidence="5">
    <location>
        <begin position="287"/>
        <end position="512"/>
    </location>
</feature>
<keyword evidence="9" id="KW-1185">Reference proteome</keyword>
<dbReference type="Pfam" id="PF13087">
    <property type="entry name" value="AAA_12"/>
    <property type="match status" value="1"/>
</dbReference>
<evidence type="ECO:0000256" key="1">
    <source>
        <dbReference type="ARBA" id="ARBA00022741"/>
    </source>
</evidence>
<dbReference type="GO" id="GO:0005524">
    <property type="term" value="F:ATP binding"/>
    <property type="evidence" value="ECO:0007669"/>
    <property type="project" value="UniProtKB-KW"/>
</dbReference>
<evidence type="ECO:0000259" key="6">
    <source>
        <dbReference type="Pfam" id="PF13087"/>
    </source>
</evidence>
<dbReference type="InterPro" id="IPR027417">
    <property type="entry name" value="P-loop_NTPase"/>
</dbReference>
<keyword evidence="4" id="KW-0067">ATP-binding</keyword>
<sequence>MKWNIIRKWTTDKVRQSGSYCEKTEKKVASREQRMRNIICDATDEDGDPSLLEIVFSWNLKDALNEDLYKNKVKKIPETFRSASSYLKSFIYPLIEETHSDLCSSLKGVSRARLCEIKTVESNKFFKPPKDLLYLITLKNTSDEVEDEEEENASKYVPEAGDLFALTDIKPKRIDDLNRPGRFYHIAYVCGPKDSNDEIPIQSSKHMEMDISDLRSNKLYATFLLNLTTNIRVWKALNSQFESDNTNIIKQVLQPDLNGGEICKNCLSGEKDTLHAAIDGYLLPSQNLNKSQEEAVSSCVNMINCGHNDIKLIWGPPGTGKTKTLACLLFCLLKLKHRTLACAPTNTAILQVANRFHGLVHGSLGYKTYGLGDIVLMGNRSRMKLDSSSGLQDVFLDHRVENLVKCFASLSGWKHTVESMIQLFEDPEKQYSLYEKEKGVMSLEDFALKKDSSIGSAFRVYIRCMASNDTMTLTEYIMQKRKDIVDKFRSEQERMKSIMTIQQFVKQRFEELTKKLKFCMQTLYTHLPKSFISLEEVKKMFQVMDLLDSIEVRLRVSLFGVGEGKNLSDCFGSSGKMCLSLLSLLSKSISLPDIPEKGGIEKFCLTNASIILCTASGSIKLNTEGINPIKFLVIDEAAQLKECESAIPLQLPDLHHCILIGDEKQLPALVKSKIAEKAEFGRSLFERLVLLGYRKQMLNVQYRMHPSISLFPCKEFYDGKISDAPNVMQKSYNKSFLEGEMYGSFSFIDVAKGKEHFGRGGFSSKNMVEAAAISEIIGSLKEEFLRTRKKVSIGIISPYNAQVYEIQEKIKKYDSPSYPDFSVTVRSVDGFQGGEEDIIIISTVRSNGSGNVGFLTNTQRANVALTRARYCLWILGNAATLVSSNSVWRKLVLDAKKRDCFHNADDDNRLARAIDMAVFELELLQESDSRFKKLSLADKSEIPIKLAKARKPRQ</sequence>
<evidence type="ECO:0000259" key="5">
    <source>
        <dbReference type="Pfam" id="PF13086"/>
    </source>
</evidence>
<dbReference type="Pfam" id="PF13086">
    <property type="entry name" value="AAA_11"/>
    <property type="match status" value="2"/>
</dbReference>
<dbReference type="InterPro" id="IPR045055">
    <property type="entry name" value="DNA2/NAM7-like"/>
</dbReference>
<dbReference type="GO" id="GO:0016787">
    <property type="term" value="F:hydrolase activity"/>
    <property type="evidence" value="ECO:0007669"/>
    <property type="project" value="UniProtKB-KW"/>
</dbReference>
<feature type="domain" description="DUF6469" evidence="7">
    <location>
        <begin position="130"/>
        <end position="238"/>
    </location>
</feature>
<gene>
    <name evidence="8" type="ORF">AYBTSS11_LOCUS22798</name>
</gene>
<feature type="domain" description="DNA2/NAM7 helicase helicase" evidence="5">
    <location>
        <begin position="599"/>
        <end position="673"/>
    </location>
</feature>
<dbReference type="AlphaFoldDB" id="A0AA86VRQ4"/>
<dbReference type="Gene3D" id="3.40.50.300">
    <property type="entry name" value="P-loop containing nucleotide triphosphate hydrolases"/>
    <property type="match status" value="2"/>
</dbReference>
<dbReference type="FunFam" id="3.40.50.300:FF:000326">
    <property type="entry name" value="P-loop containing nucleoside triphosphate hydrolase"/>
    <property type="match status" value="1"/>
</dbReference>
<organism evidence="8 9">
    <name type="scientific">Sphenostylis stenocarpa</name>
    <dbReference type="NCBI Taxonomy" id="92480"/>
    <lineage>
        <taxon>Eukaryota</taxon>
        <taxon>Viridiplantae</taxon>
        <taxon>Streptophyta</taxon>
        <taxon>Embryophyta</taxon>
        <taxon>Tracheophyta</taxon>
        <taxon>Spermatophyta</taxon>
        <taxon>Magnoliopsida</taxon>
        <taxon>eudicotyledons</taxon>
        <taxon>Gunneridae</taxon>
        <taxon>Pentapetalae</taxon>
        <taxon>rosids</taxon>
        <taxon>fabids</taxon>
        <taxon>Fabales</taxon>
        <taxon>Fabaceae</taxon>
        <taxon>Papilionoideae</taxon>
        <taxon>50 kb inversion clade</taxon>
        <taxon>NPAAA clade</taxon>
        <taxon>indigoferoid/millettioid clade</taxon>
        <taxon>Phaseoleae</taxon>
        <taxon>Sphenostylis</taxon>
    </lineage>
</organism>
<dbReference type="InterPro" id="IPR047187">
    <property type="entry name" value="SF1_C_Upf1"/>
</dbReference>
<evidence type="ECO:0000256" key="4">
    <source>
        <dbReference type="ARBA" id="ARBA00022840"/>
    </source>
</evidence>
<dbReference type="PANTHER" id="PTHR10887:SF522">
    <property type="entry name" value="P-LOOP CONTAINING NUCLEOSIDE TRIPHOSPHATE HYDROLASES SUPERFAMILY PROTEIN"/>
    <property type="match status" value="1"/>
</dbReference>
<accession>A0AA86VRQ4</accession>
<dbReference type="InterPro" id="IPR041679">
    <property type="entry name" value="DNA2/NAM7-like_C"/>
</dbReference>
<evidence type="ECO:0000313" key="8">
    <source>
        <dbReference type="EMBL" id="CAJ1970808.1"/>
    </source>
</evidence>
<keyword evidence="1" id="KW-0547">Nucleotide-binding</keyword>
<dbReference type="InterPro" id="IPR045529">
    <property type="entry name" value="DUF6469"/>
</dbReference>
<proteinExistence type="predicted"/>
<dbReference type="Pfam" id="PF20073">
    <property type="entry name" value="DUF6469"/>
    <property type="match status" value="1"/>
</dbReference>
<keyword evidence="2" id="KW-0378">Hydrolase</keyword>
<dbReference type="Proteomes" id="UP001189624">
    <property type="component" value="Chromosome 8"/>
</dbReference>
<keyword evidence="3" id="KW-0347">Helicase</keyword>
<feature type="domain" description="DNA2/NAM7 helicase-like C-terminal" evidence="6">
    <location>
        <begin position="681"/>
        <end position="878"/>
    </location>
</feature>
<evidence type="ECO:0008006" key="10">
    <source>
        <dbReference type="Google" id="ProtNLM"/>
    </source>
</evidence>
<protein>
    <recommendedName>
        <fullName evidence="10">Helicase MAGATAMA 3</fullName>
    </recommendedName>
</protein>
<evidence type="ECO:0000313" key="9">
    <source>
        <dbReference type="Proteomes" id="UP001189624"/>
    </source>
</evidence>
<evidence type="ECO:0000256" key="2">
    <source>
        <dbReference type="ARBA" id="ARBA00022801"/>
    </source>
</evidence>
<name>A0AA86VRQ4_9FABA</name>
<reference evidence="8" key="1">
    <citation type="submission" date="2023-10" db="EMBL/GenBank/DDBJ databases">
        <authorList>
            <person name="Domelevo Entfellner J.-B."/>
        </authorList>
    </citation>
    <scope>NUCLEOTIDE SEQUENCE</scope>
</reference>
<dbReference type="InterPro" id="IPR041677">
    <property type="entry name" value="DNA2/NAM7_AAA_11"/>
</dbReference>
<dbReference type="SUPFAM" id="SSF52540">
    <property type="entry name" value="P-loop containing nucleoside triphosphate hydrolases"/>
    <property type="match status" value="1"/>
</dbReference>
<dbReference type="GO" id="GO:0005694">
    <property type="term" value="C:chromosome"/>
    <property type="evidence" value="ECO:0007669"/>
    <property type="project" value="UniProtKB-ARBA"/>
</dbReference>
<evidence type="ECO:0000256" key="3">
    <source>
        <dbReference type="ARBA" id="ARBA00022806"/>
    </source>
</evidence>
<evidence type="ECO:0000259" key="7">
    <source>
        <dbReference type="Pfam" id="PF20073"/>
    </source>
</evidence>
<dbReference type="CDD" id="cd18808">
    <property type="entry name" value="SF1_C_Upf1"/>
    <property type="match status" value="1"/>
</dbReference>
<dbReference type="GO" id="GO:0004386">
    <property type="term" value="F:helicase activity"/>
    <property type="evidence" value="ECO:0007669"/>
    <property type="project" value="UniProtKB-KW"/>
</dbReference>
<dbReference type="EMBL" id="OY731405">
    <property type="protein sequence ID" value="CAJ1970808.1"/>
    <property type="molecule type" value="Genomic_DNA"/>
</dbReference>